<dbReference type="Gene3D" id="2.40.160.10">
    <property type="entry name" value="Porin"/>
    <property type="match status" value="1"/>
</dbReference>
<dbReference type="OrthoDB" id="7217987at2"/>
<accession>A0A0R3KTM3</accession>
<dbReference type="Proteomes" id="UP000051913">
    <property type="component" value="Unassembled WGS sequence"/>
</dbReference>
<dbReference type="EMBL" id="LLXX01000188">
    <property type="protein sequence ID" value="KRQ96892.1"/>
    <property type="molecule type" value="Genomic_DNA"/>
</dbReference>
<organism evidence="1 2">
    <name type="scientific">Bradyrhizobium valentinum</name>
    <dbReference type="NCBI Taxonomy" id="1518501"/>
    <lineage>
        <taxon>Bacteria</taxon>
        <taxon>Pseudomonadati</taxon>
        <taxon>Pseudomonadota</taxon>
        <taxon>Alphaproteobacteria</taxon>
        <taxon>Hyphomicrobiales</taxon>
        <taxon>Nitrobacteraceae</taxon>
        <taxon>Bradyrhizobium</taxon>
    </lineage>
</organism>
<dbReference type="InterPro" id="IPR010870">
    <property type="entry name" value="Porin_O/P"/>
</dbReference>
<sequence>MSLMAAVVLMPGDAARADDRNQAATDKPLVRMDEHGFTLRSPDDIVNFHLGGRLHMDFGSGGSPAVTDAFPNNFAVRRMWIEPMLTINKDLIFNLQYDATSELTPIGNLLVSYKGFAPFTFTGGNFKEPFSLEVLTSNNNTTFMERSLMSTFSPTAGRSTGFAIGTHGTNWTLAAGVFGRNINSSADHGGTAGTIRATYAPILTPNEVLHFGVAGSYRSLDQSRPDVSFASSPESFLFTAALVDTGTIGANAIGRLGLEFAWANGPFRLQAEYIATQVERVAAGHAAFQGGYLQAAWVINGKSPRYALDANVATEIGMFSRVQPESDQRVSHGGVGVFEVAARYSAIDLTSRDIQGGGFQQDVTLGLNWYPEPFIRVMANYIHAWANPTAQAVTGRSAEADIGQIRLQIAF</sequence>
<evidence type="ECO:0000313" key="2">
    <source>
        <dbReference type="Proteomes" id="UP000051913"/>
    </source>
</evidence>
<evidence type="ECO:0000313" key="1">
    <source>
        <dbReference type="EMBL" id="KRQ96892.1"/>
    </source>
</evidence>
<comment type="caution">
    <text evidence="1">The sequence shown here is derived from an EMBL/GenBank/DDBJ whole genome shotgun (WGS) entry which is preliminary data.</text>
</comment>
<keyword evidence="2" id="KW-1185">Reference proteome</keyword>
<gene>
    <name evidence="1" type="ORF">CP49_32880</name>
</gene>
<dbReference type="SUPFAM" id="SSF56935">
    <property type="entry name" value="Porins"/>
    <property type="match status" value="1"/>
</dbReference>
<dbReference type="InterPro" id="IPR023614">
    <property type="entry name" value="Porin_dom_sf"/>
</dbReference>
<reference evidence="1 2" key="1">
    <citation type="submission" date="2014-03" db="EMBL/GenBank/DDBJ databases">
        <title>Bradyrhizobium valentinum sp. nov., isolated from effective nodules of Lupinus mariae-josephae, a lupine endemic of basic-lime soils in Eastern Spain.</title>
        <authorList>
            <person name="Duran D."/>
            <person name="Rey L."/>
            <person name="Navarro A."/>
            <person name="Busquets A."/>
            <person name="Imperial J."/>
            <person name="Ruiz-Argueso T."/>
        </authorList>
    </citation>
    <scope>NUCLEOTIDE SEQUENCE [LARGE SCALE GENOMIC DNA]</scope>
    <source>
        <strain evidence="1 2">LmjM3</strain>
    </source>
</reference>
<name>A0A0R3KTM3_9BRAD</name>
<dbReference type="Pfam" id="PF07396">
    <property type="entry name" value="Porin_O_P"/>
    <property type="match status" value="1"/>
</dbReference>
<proteinExistence type="predicted"/>
<dbReference type="AlphaFoldDB" id="A0A0R3KTM3"/>
<protein>
    <submittedName>
        <fullName evidence="1">Porin</fullName>
    </submittedName>
</protein>